<protein>
    <submittedName>
        <fullName evidence="2">Uncharacterized protein</fullName>
    </submittedName>
</protein>
<evidence type="ECO:0000256" key="1">
    <source>
        <dbReference type="SAM" id="Phobius"/>
    </source>
</evidence>
<keyword evidence="3" id="KW-1185">Reference proteome</keyword>
<organism evidence="2 3">
    <name type="scientific">Tetranychus urticae</name>
    <name type="common">Two-spotted spider mite</name>
    <dbReference type="NCBI Taxonomy" id="32264"/>
    <lineage>
        <taxon>Eukaryota</taxon>
        <taxon>Metazoa</taxon>
        <taxon>Ecdysozoa</taxon>
        <taxon>Arthropoda</taxon>
        <taxon>Chelicerata</taxon>
        <taxon>Arachnida</taxon>
        <taxon>Acari</taxon>
        <taxon>Acariformes</taxon>
        <taxon>Trombidiformes</taxon>
        <taxon>Prostigmata</taxon>
        <taxon>Eleutherengona</taxon>
        <taxon>Raphignathae</taxon>
        <taxon>Tetranychoidea</taxon>
        <taxon>Tetranychidae</taxon>
        <taxon>Tetranychus</taxon>
    </lineage>
</organism>
<keyword evidence="1" id="KW-0472">Membrane</keyword>
<feature type="transmembrane region" description="Helical" evidence="1">
    <location>
        <begin position="20"/>
        <end position="40"/>
    </location>
</feature>
<evidence type="ECO:0000313" key="3">
    <source>
        <dbReference type="Proteomes" id="UP000015104"/>
    </source>
</evidence>
<accession>T1JSD6</accession>
<evidence type="ECO:0000313" key="2">
    <source>
        <dbReference type="EnsemblMetazoa" id="tetur01g10140.1"/>
    </source>
</evidence>
<reference evidence="3" key="1">
    <citation type="submission" date="2011-08" db="EMBL/GenBank/DDBJ databases">
        <authorList>
            <person name="Rombauts S."/>
        </authorList>
    </citation>
    <scope>NUCLEOTIDE SEQUENCE</scope>
    <source>
        <strain evidence="3">London</strain>
    </source>
</reference>
<dbReference type="Proteomes" id="UP000015104">
    <property type="component" value="Unassembled WGS sequence"/>
</dbReference>
<sequence>MLPFNSGQQLMNLPSHKPKIVIQVNQAFVVHLYLSFGFWCSNKLWFSPFASRMEIPLV</sequence>
<reference evidence="2" key="2">
    <citation type="submission" date="2015-06" db="UniProtKB">
        <authorList>
            <consortium name="EnsemblMetazoa"/>
        </authorList>
    </citation>
    <scope>IDENTIFICATION</scope>
</reference>
<dbReference type="AlphaFoldDB" id="T1JSD6"/>
<dbReference type="EMBL" id="CAEY01000461">
    <property type="status" value="NOT_ANNOTATED_CDS"/>
    <property type="molecule type" value="Genomic_DNA"/>
</dbReference>
<name>T1JSD6_TETUR</name>
<dbReference type="EnsemblMetazoa" id="tetur01g10140.1">
    <property type="protein sequence ID" value="tetur01g10140.1"/>
    <property type="gene ID" value="tetur01g10140"/>
</dbReference>
<keyword evidence="1" id="KW-0812">Transmembrane</keyword>
<keyword evidence="1" id="KW-1133">Transmembrane helix</keyword>
<proteinExistence type="predicted"/>
<dbReference type="HOGENOM" id="CLU_2981610_0_0_1"/>